<reference evidence="1 2" key="1">
    <citation type="journal article" date="2017" name="BMC Genomics">
        <title>Whole-genome assembly of Babesia ovata and comparative genomics between closely related pathogens.</title>
        <authorList>
            <person name="Yamagishi J."/>
            <person name="Asada M."/>
            <person name="Hakimi H."/>
            <person name="Tanaka T.Q."/>
            <person name="Sugimoto C."/>
            <person name="Kawazu S."/>
        </authorList>
    </citation>
    <scope>NUCLEOTIDE SEQUENCE [LARGE SCALE GENOMIC DNA]</scope>
    <source>
        <strain evidence="1 2">Miyake</strain>
    </source>
</reference>
<name>A0A2H6KAD9_9APIC</name>
<gene>
    <name evidence="1" type="ORF">BOVATA_014570</name>
</gene>
<proteinExistence type="predicted"/>
<dbReference type="GeneID" id="39873734"/>
<organism evidence="1 2">
    <name type="scientific">Babesia ovata</name>
    <dbReference type="NCBI Taxonomy" id="189622"/>
    <lineage>
        <taxon>Eukaryota</taxon>
        <taxon>Sar</taxon>
        <taxon>Alveolata</taxon>
        <taxon>Apicomplexa</taxon>
        <taxon>Aconoidasida</taxon>
        <taxon>Piroplasmida</taxon>
        <taxon>Babesiidae</taxon>
        <taxon>Babesia</taxon>
    </lineage>
</organism>
<dbReference type="RefSeq" id="XP_028866207.1">
    <property type="nucleotide sequence ID" value="XM_029010374.1"/>
</dbReference>
<accession>A0A2H6KAD9</accession>
<sequence>MSQGFEKQRALGFAEFRRFLVNLLSKCSEVVRPSSNLAKDSLSVWGGRVARGSNADFSLQGGNILIEFFADSSEGLNEGCEIGRNIGGQRFKGFSGWRNADRSDVSVDTVESAGDIILDLHEAGDGGRDSDGESRWTSSGVSDADFFGRMPRYLAAVEYVGDGCELAGDGLEGGLEGVLLRNLTKSC</sequence>
<dbReference type="EMBL" id="BDSA01000002">
    <property type="protein sequence ID" value="GBE59964.1"/>
    <property type="molecule type" value="Genomic_DNA"/>
</dbReference>
<dbReference type="Proteomes" id="UP000236319">
    <property type="component" value="Unassembled WGS sequence"/>
</dbReference>
<protein>
    <submittedName>
        <fullName evidence="1">Positive regulator of sigma E, putative</fullName>
    </submittedName>
</protein>
<keyword evidence="2" id="KW-1185">Reference proteome</keyword>
<dbReference type="VEuPathDB" id="PiroplasmaDB:BOVATA_014570"/>
<evidence type="ECO:0000313" key="2">
    <source>
        <dbReference type="Proteomes" id="UP000236319"/>
    </source>
</evidence>
<comment type="caution">
    <text evidence="1">The sequence shown here is derived from an EMBL/GenBank/DDBJ whole genome shotgun (WGS) entry which is preliminary data.</text>
</comment>
<dbReference type="AlphaFoldDB" id="A0A2H6KAD9"/>
<evidence type="ECO:0000313" key="1">
    <source>
        <dbReference type="EMBL" id="GBE59964.1"/>
    </source>
</evidence>